<dbReference type="Proteomes" id="UP000675781">
    <property type="component" value="Unassembled WGS sequence"/>
</dbReference>
<evidence type="ECO:0000313" key="4">
    <source>
        <dbReference type="Proteomes" id="UP000675781"/>
    </source>
</evidence>
<dbReference type="PANTHER" id="PTHR43798">
    <property type="entry name" value="MONOACYLGLYCEROL LIPASE"/>
    <property type="match status" value="1"/>
</dbReference>
<dbReference type="SUPFAM" id="SSF53474">
    <property type="entry name" value="alpha/beta-Hydrolases"/>
    <property type="match status" value="1"/>
</dbReference>
<comment type="caution">
    <text evidence="3">The sequence shown here is derived from an EMBL/GenBank/DDBJ whole genome shotgun (WGS) entry which is preliminary data.</text>
</comment>
<dbReference type="InterPro" id="IPR000073">
    <property type="entry name" value="AB_hydrolase_1"/>
</dbReference>
<evidence type="ECO:0000313" key="3">
    <source>
        <dbReference type="EMBL" id="MBR7838697.1"/>
    </source>
</evidence>
<dbReference type="InterPro" id="IPR029058">
    <property type="entry name" value="AB_hydrolase_fold"/>
</dbReference>
<reference evidence="3" key="1">
    <citation type="submission" date="2021-04" db="EMBL/GenBank/DDBJ databases">
        <title>Genome based classification of Actinospica acidithermotolerans sp. nov., an actinobacterium isolated from an Indonesian hot spring.</title>
        <authorList>
            <person name="Kusuma A.B."/>
            <person name="Putra K.E."/>
            <person name="Nafisah S."/>
            <person name="Loh J."/>
            <person name="Nouioui I."/>
            <person name="Goodfellow M."/>
        </authorList>
    </citation>
    <scope>NUCLEOTIDE SEQUENCE</scope>
    <source>
        <strain evidence="3">CSCA 57</strain>
    </source>
</reference>
<accession>A0A941EV35</accession>
<dbReference type="AlphaFoldDB" id="A0A941EV35"/>
<dbReference type="EMBL" id="JAGSOG010000318">
    <property type="protein sequence ID" value="MBR7838697.1"/>
    <property type="molecule type" value="Genomic_DNA"/>
</dbReference>
<evidence type="ECO:0000259" key="2">
    <source>
        <dbReference type="Pfam" id="PF00561"/>
    </source>
</evidence>
<proteinExistence type="predicted"/>
<dbReference type="Gene3D" id="3.40.50.1820">
    <property type="entry name" value="alpha/beta hydrolase"/>
    <property type="match status" value="1"/>
</dbReference>
<feature type="domain" description="AB hydrolase-1" evidence="2">
    <location>
        <begin position="50"/>
        <end position="152"/>
    </location>
</feature>
<keyword evidence="1 3" id="KW-0378">Hydrolase</keyword>
<organism evidence="3 4">
    <name type="scientific">Actinospica durhamensis</name>
    <dbReference type="NCBI Taxonomy" id="1508375"/>
    <lineage>
        <taxon>Bacteria</taxon>
        <taxon>Bacillati</taxon>
        <taxon>Actinomycetota</taxon>
        <taxon>Actinomycetes</taxon>
        <taxon>Catenulisporales</taxon>
        <taxon>Actinospicaceae</taxon>
        <taxon>Actinospica</taxon>
    </lineage>
</organism>
<dbReference type="GO" id="GO:0016020">
    <property type="term" value="C:membrane"/>
    <property type="evidence" value="ECO:0007669"/>
    <property type="project" value="TreeGrafter"/>
</dbReference>
<dbReference type="PANTHER" id="PTHR43798:SF31">
    <property type="entry name" value="AB HYDROLASE SUPERFAMILY PROTEIN YCLE"/>
    <property type="match status" value="1"/>
</dbReference>
<protein>
    <submittedName>
        <fullName evidence="3">Alpha/beta hydrolase</fullName>
    </submittedName>
</protein>
<dbReference type="Pfam" id="PF00561">
    <property type="entry name" value="Abhydrolase_1"/>
    <property type="match status" value="1"/>
</dbReference>
<evidence type="ECO:0000256" key="1">
    <source>
        <dbReference type="ARBA" id="ARBA00022801"/>
    </source>
</evidence>
<name>A0A941EV35_9ACTN</name>
<dbReference type="GO" id="GO:0016787">
    <property type="term" value="F:hydrolase activity"/>
    <property type="evidence" value="ECO:0007669"/>
    <property type="project" value="UniProtKB-KW"/>
</dbReference>
<gene>
    <name evidence="3" type="ORF">KDL01_35845</name>
</gene>
<keyword evidence="4" id="KW-1185">Reference proteome</keyword>
<dbReference type="InterPro" id="IPR050266">
    <property type="entry name" value="AB_hydrolase_sf"/>
</dbReference>
<sequence length="292" mass="31009">MSASNFATPATGTVQHAAEDPNAAAASWTGMVPVEDTALAVTDTGGPGRPVVYLNGSYATQRNWRPVTAELGASWRHITYDERARGNKSKKSADYSFEACLRDIEAVLDARGVTRPVLVGWSYGAALALHFAASHPDRVAGVVMVDGGYPWDYLATVEGGPDAGRAQIRKLFRRFAFTMPVTRRLGLSARMSADQHADVNIELNEIVAAGAPVFDRVTCPMRFIVASGSSLGSTEEGHTAMRATLDPVLERNPNVRVSATVTSNHSTVLRKDFRAVAAAVLEVAAAADGPVG</sequence>